<dbReference type="FunFam" id="3.60.21.10:FF:000028">
    <property type="entry name" value="Putative metallophosphoesterase"/>
    <property type="match status" value="1"/>
</dbReference>
<dbReference type="InterPro" id="IPR029052">
    <property type="entry name" value="Metallo-depent_PP-like"/>
</dbReference>
<dbReference type="GO" id="GO:0009245">
    <property type="term" value="P:lipid A biosynthetic process"/>
    <property type="evidence" value="ECO:0007669"/>
    <property type="project" value="TreeGrafter"/>
</dbReference>
<reference evidence="7 8" key="1">
    <citation type="submission" date="2019-07" db="EMBL/GenBank/DDBJ databases">
        <title>Genome assembly of Bacillus simplex strain GGC-P6A.</title>
        <authorList>
            <person name="Jennings M.E."/>
            <person name="Barton H.A."/>
        </authorList>
    </citation>
    <scope>NUCLEOTIDE SEQUENCE [LARGE SCALE GENOMIC DNA]</scope>
    <source>
        <strain evidence="7 8">GGC-P6A</strain>
    </source>
</reference>
<keyword evidence="5" id="KW-0812">Transmembrane</keyword>
<evidence type="ECO:0000256" key="4">
    <source>
        <dbReference type="ARBA" id="ARBA00061089"/>
    </source>
</evidence>
<comment type="cofactor">
    <cofactor evidence="1">
        <name>a divalent metal cation</name>
        <dbReference type="ChEBI" id="CHEBI:60240"/>
    </cofactor>
</comment>
<dbReference type="CDD" id="cd07385">
    <property type="entry name" value="MPP_YkuE_C"/>
    <property type="match status" value="1"/>
</dbReference>
<evidence type="ECO:0000256" key="3">
    <source>
        <dbReference type="ARBA" id="ARBA00022801"/>
    </source>
</evidence>
<protein>
    <submittedName>
        <fullName evidence="7">Metallophosphoesterase</fullName>
    </submittedName>
</protein>
<sequence length="286" mass="31794">MHKRGSVTLKRVNWRVIKCLFILSIVVIGIIVSACKIEPKRLVTREFEVELSSESRESISVVQFSDVHLGPNYSLQQLEKLVDRINELEPDIIAFTGDLIDVASEFEGRSEISGILGKLNSRYGKYAIWGNHDYGGGGVRFYEDIMIKSGFKLLKNQNSVIELDGGQLVTIIGLDDAMLGHPDIEKSFAGVNSQEAKLLLLHEPDLVDEIEADRFDLALAGHSHGGQVVVPLFGPLVTPPFAKIYTKGMYQLATDTYLYVNRGIGTTKIAVRFWNPPELSVFNLAM</sequence>
<evidence type="ECO:0000259" key="6">
    <source>
        <dbReference type="Pfam" id="PF00149"/>
    </source>
</evidence>
<feature type="transmembrane region" description="Helical" evidence="5">
    <location>
        <begin position="12"/>
        <end position="32"/>
    </location>
</feature>
<keyword evidence="5" id="KW-1133">Transmembrane helix</keyword>
<dbReference type="AlphaFoldDB" id="A0A8B5XV63"/>
<dbReference type="GO" id="GO:0008758">
    <property type="term" value="F:UDP-2,3-diacylglucosamine hydrolase activity"/>
    <property type="evidence" value="ECO:0007669"/>
    <property type="project" value="TreeGrafter"/>
</dbReference>
<dbReference type="GO" id="GO:0046872">
    <property type="term" value="F:metal ion binding"/>
    <property type="evidence" value="ECO:0007669"/>
    <property type="project" value="UniProtKB-KW"/>
</dbReference>
<gene>
    <name evidence="7" type="ORF">FQP34_18520</name>
</gene>
<dbReference type="SUPFAM" id="SSF56300">
    <property type="entry name" value="Metallo-dependent phosphatases"/>
    <property type="match status" value="1"/>
</dbReference>
<keyword evidence="3" id="KW-0378">Hydrolase</keyword>
<comment type="similarity">
    <text evidence="4">Belongs to the metallophosphoesterase superfamily.</text>
</comment>
<dbReference type="Pfam" id="PF00149">
    <property type="entry name" value="Metallophos"/>
    <property type="match status" value="1"/>
</dbReference>
<organism evidence="7 8">
    <name type="scientific">Peribacillus simplex</name>
    <dbReference type="NCBI Taxonomy" id="1478"/>
    <lineage>
        <taxon>Bacteria</taxon>
        <taxon>Bacillati</taxon>
        <taxon>Bacillota</taxon>
        <taxon>Bacilli</taxon>
        <taxon>Bacillales</taxon>
        <taxon>Bacillaceae</taxon>
        <taxon>Peribacillus</taxon>
    </lineage>
</organism>
<dbReference type="GO" id="GO:0016020">
    <property type="term" value="C:membrane"/>
    <property type="evidence" value="ECO:0007669"/>
    <property type="project" value="GOC"/>
</dbReference>
<comment type="caution">
    <text evidence="7">The sequence shown here is derived from an EMBL/GenBank/DDBJ whole genome shotgun (WGS) entry which is preliminary data.</text>
</comment>
<dbReference type="InterPro" id="IPR004843">
    <property type="entry name" value="Calcineurin-like_PHP"/>
</dbReference>
<proteinExistence type="inferred from homology"/>
<accession>A0A8B5XV63</accession>
<keyword evidence="2" id="KW-0479">Metal-binding</keyword>
<feature type="domain" description="Calcineurin-like phosphoesterase" evidence="6">
    <location>
        <begin position="60"/>
        <end position="225"/>
    </location>
</feature>
<evidence type="ECO:0000313" key="7">
    <source>
        <dbReference type="EMBL" id="TVX78548.1"/>
    </source>
</evidence>
<keyword evidence="5" id="KW-0472">Membrane</keyword>
<name>A0A8B5XV63_9BACI</name>
<dbReference type="PANTHER" id="PTHR31302">
    <property type="entry name" value="TRANSMEMBRANE PROTEIN WITH METALLOPHOSPHOESTERASE DOMAIN-RELATED"/>
    <property type="match status" value="1"/>
</dbReference>
<evidence type="ECO:0000313" key="8">
    <source>
        <dbReference type="Proteomes" id="UP000317770"/>
    </source>
</evidence>
<dbReference type="Gene3D" id="3.60.21.10">
    <property type="match status" value="1"/>
</dbReference>
<dbReference type="PROSITE" id="PS51257">
    <property type="entry name" value="PROKAR_LIPOPROTEIN"/>
    <property type="match status" value="1"/>
</dbReference>
<dbReference type="Proteomes" id="UP000317770">
    <property type="component" value="Unassembled WGS sequence"/>
</dbReference>
<evidence type="ECO:0000256" key="5">
    <source>
        <dbReference type="SAM" id="Phobius"/>
    </source>
</evidence>
<dbReference type="EMBL" id="VNKI01000009">
    <property type="protein sequence ID" value="TVX78548.1"/>
    <property type="molecule type" value="Genomic_DNA"/>
</dbReference>
<evidence type="ECO:0000256" key="1">
    <source>
        <dbReference type="ARBA" id="ARBA00001968"/>
    </source>
</evidence>
<dbReference type="InterPro" id="IPR051158">
    <property type="entry name" value="Metallophosphoesterase_sf"/>
</dbReference>
<evidence type="ECO:0000256" key="2">
    <source>
        <dbReference type="ARBA" id="ARBA00022723"/>
    </source>
</evidence>
<dbReference type="PANTHER" id="PTHR31302:SF25">
    <property type="entry name" value="PHOSPHOESTERASE"/>
    <property type="match status" value="1"/>
</dbReference>